<dbReference type="AlphaFoldDB" id="A0A8X7WJ28"/>
<evidence type="ECO:0000313" key="3">
    <source>
        <dbReference type="EMBL" id="KAG2331186.1"/>
    </source>
</evidence>
<evidence type="ECO:0000256" key="1">
    <source>
        <dbReference type="SAM" id="MobiDB-lite"/>
    </source>
</evidence>
<gene>
    <name evidence="3" type="ORF">Bca52824_002366</name>
</gene>
<evidence type="ECO:0000313" key="4">
    <source>
        <dbReference type="Proteomes" id="UP000886595"/>
    </source>
</evidence>
<evidence type="ECO:0000256" key="2">
    <source>
        <dbReference type="SAM" id="Phobius"/>
    </source>
</evidence>
<feature type="transmembrane region" description="Helical" evidence="2">
    <location>
        <begin position="134"/>
        <end position="154"/>
    </location>
</feature>
<keyword evidence="2" id="KW-0812">Transmembrane</keyword>
<comment type="caution">
    <text evidence="3">The sequence shown here is derived from an EMBL/GenBank/DDBJ whole genome shotgun (WGS) entry which is preliminary data.</text>
</comment>
<name>A0A8X7WJ28_BRACI</name>
<keyword evidence="2" id="KW-0472">Membrane</keyword>
<dbReference type="EMBL" id="JAAMPC010000001">
    <property type="protein sequence ID" value="KAG2331186.1"/>
    <property type="molecule type" value="Genomic_DNA"/>
</dbReference>
<protein>
    <submittedName>
        <fullName evidence="3">Uncharacterized protein</fullName>
    </submittedName>
</protein>
<feature type="compositionally biased region" description="Gly residues" evidence="1">
    <location>
        <begin position="1"/>
        <end position="13"/>
    </location>
</feature>
<accession>A0A8X7WJ28</accession>
<sequence>MCDIVGGWGGWGGSTEEYGDDSSFELSDGEEGRLSHVEVSAVLNAAVLICVILWVGGWGGSTEGNKLSLAGDLVSRHPSRVCLLLRVGDGSFPSELAPSMEQLCGCFASVVCVCKQSLKFLGSVVYGCSSAPLVVPYLCYVLVIAMACCFTVSVRALSYRIGCLFYVSPAWTQRPCAVRPTGSCSMLWSKDSVQRSKFVNWFLYRCGDLLELTQSQCVVDS</sequence>
<organism evidence="3 4">
    <name type="scientific">Brassica carinata</name>
    <name type="common">Ethiopian mustard</name>
    <name type="synonym">Abyssinian cabbage</name>
    <dbReference type="NCBI Taxonomy" id="52824"/>
    <lineage>
        <taxon>Eukaryota</taxon>
        <taxon>Viridiplantae</taxon>
        <taxon>Streptophyta</taxon>
        <taxon>Embryophyta</taxon>
        <taxon>Tracheophyta</taxon>
        <taxon>Spermatophyta</taxon>
        <taxon>Magnoliopsida</taxon>
        <taxon>eudicotyledons</taxon>
        <taxon>Gunneridae</taxon>
        <taxon>Pentapetalae</taxon>
        <taxon>rosids</taxon>
        <taxon>malvids</taxon>
        <taxon>Brassicales</taxon>
        <taxon>Brassicaceae</taxon>
        <taxon>Brassiceae</taxon>
        <taxon>Brassica</taxon>
    </lineage>
</organism>
<proteinExistence type="predicted"/>
<feature type="region of interest" description="Disordered" evidence="1">
    <location>
        <begin position="1"/>
        <end position="24"/>
    </location>
</feature>
<keyword evidence="4" id="KW-1185">Reference proteome</keyword>
<reference evidence="3 4" key="1">
    <citation type="submission" date="2020-02" db="EMBL/GenBank/DDBJ databases">
        <authorList>
            <person name="Ma Q."/>
            <person name="Huang Y."/>
            <person name="Song X."/>
            <person name="Pei D."/>
        </authorList>
    </citation>
    <scope>NUCLEOTIDE SEQUENCE [LARGE SCALE GENOMIC DNA]</scope>
    <source>
        <strain evidence="3">Sxm20200214</strain>
        <tissue evidence="3">Leaf</tissue>
    </source>
</reference>
<dbReference type="Proteomes" id="UP000886595">
    <property type="component" value="Unassembled WGS sequence"/>
</dbReference>
<feature type="transmembrane region" description="Helical" evidence="2">
    <location>
        <begin position="41"/>
        <end position="59"/>
    </location>
</feature>
<keyword evidence="2" id="KW-1133">Transmembrane helix</keyword>
<dbReference type="OrthoDB" id="10625820at2759"/>